<dbReference type="Proteomes" id="UP000636394">
    <property type="component" value="Unassembled WGS sequence"/>
</dbReference>
<dbReference type="PANTHER" id="PTHR42681:SF1">
    <property type="entry name" value="MALONYL-COA-ACYL CARRIER PROTEIN TRANSACYLASE, MITOCHONDRIAL"/>
    <property type="match status" value="1"/>
</dbReference>
<dbReference type="InterPro" id="IPR016036">
    <property type="entry name" value="Malonyl_transacylase_ACP-bd"/>
</dbReference>
<dbReference type="SUPFAM" id="SSF55048">
    <property type="entry name" value="Probable ACP-binding domain of malonyl-CoA ACP transacylase"/>
    <property type="match status" value="1"/>
</dbReference>
<feature type="active site" evidence="5">
    <location>
        <position position="84"/>
    </location>
</feature>
<dbReference type="Pfam" id="PF00698">
    <property type="entry name" value="Acyl_transf_1"/>
    <property type="match status" value="1"/>
</dbReference>
<evidence type="ECO:0000256" key="1">
    <source>
        <dbReference type="ARBA" id="ARBA00022679"/>
    </source>
</evidence>
<evidence type="ECO:0000313" key="8">
    <source>
        <dbReference type="EMBL" id="QTU85207.1"/>
    </source>
</evidence>
<dbReference type="GO" id="GO:0006633">
    <property type="term" value="P:fatty acid biosynthetic process"/>
    <property type="evidence" value="ECO:0007669"/>
    <property type="project" value="TreeGrafter"/>
</dbReference>
<keyword evidence="9" id="KW-1185">Reference proteome</keyword>
<dbReference type="EMBL" id="WPCR01000010">
    <property type="protein sequence ID" value="NHM14725.1"/>
    <property type="molecule type" value="Genomic_DNA"/>
</dbReference>
<dbReference type="PIRSF" id="PIRSF000446">
    <property type="entry name" value="Mct"/>
    <property type="match status" value="1"/>
</dbReference>
<dbReference type="InterPro" id="IPR024925">
    <property type="entry name" value="Malonyl_CoA-ACP_transAc"/>
</dbReference>
<dbReference type="PANTHER" id="PTHR42681">
    <property type="entry name" value="MALONYL-COA-ACYL CARRIER PROTEIN TRANSACYLASE, MITOCHONDRIAL"/>
    <property type="match status" value="1"/>
</dbReference>
<evidence type="ECO:0000256" key="3">
    <source>
        <dbReference type="ARBA" id="ARBA00048462"/>
    </source>
</evidence>
<comment type="similarity">
    <text evidence="4">Belongs to the fabD family.</text>
</comment>
<name>A0A9E6SVI1_9ACTN</name>
<reference evidence="8" key="2">
    <citation type="submission" date="2021-04" db="EMBL/GenBank/DDBJ databases">
        <title>Novel species in family Eggerthellaceae.</title>
        <authorList>
            <person name="Zhang G."/>
        </authorList>
    </citation>
    <scope>NUCLEOTIDE SEQUENCE</scope>
    <source>
        <strain evidence="8">Zg-886</strain>
    </source>
</reference>
<proteinExistence type="inferred from homology"/>
<protein>
    <recommendedName>
        <fullName evidence="4">Malonyl CoA-acyl carrier protein transacylase</fullName>
        <ecNumber evidence="4">2.3.1.39</ecNumber>
    </recommendedName>
</protein>
<dbReference type="InterPro" id="IPR016035">
    <property type="entry name" value="Acyl_Trfase/lysoPLipase"/>
</dbReference>
<dbReference type="GO" id="GO:0004314">
    <property type="term" value="F:[acyl-carrier-protein] S-malonyltransferase activity"/>
    <property type="evidence" value="ECO:0007669"/>
    <property type="project" value="UniProtKB-EC"/>
</dbReference>
<feature type="domain" description="Malonyl-CoA:ACP transacylase (MAT)" evidence="6">
    <location>
        <begin position="1"/>
        <end position="310"/>
    </location>
</feature>
<sequence length="315" mass="32219">MFSGQGSQKPGMGLDLLDVPEVAEAFEAASDVLGFDAAAFLETVDQTTLNDTRHAQPMLACVSMGLGRALVARGLQPKAVLGFSLGQVSALAVSGMLSLEDAMRFVQRRSVAMAQAAEAHPGAMSALLKADPESAAALCAACAEGEVLVPANFNAPGQIVISGASEAVARAEAAWAAAGKRSSRLATSGAFHSPLMAEAAEEVAAFLETVDFAEPAIPLIDNVSAAPLASADARRALVDHLTHPVRFDESVSALIADGATEFVEVGSGNVLVNLVKRIDKGVARTAVTDRASFEAFCARLDAAASSASAPTDNLA</sequence>
<dbReference type="Gene3D" id="3.30.70.250">
    <property type="entry name" value="Malonyl-CoA ACP transacylase, ACP-binding"/>
    <property type="match status" value="1"/>
</dbReference>
<dbReference type="EMBL" id="CP072829">
    <property type="protein sequence ID" value="QTU85207.1"/>
    <property type="molecule type" value="Genomic_DNA"/>
</dbReference>
<evidence type="ECO:0000256" key="4">
    <source>
        <dbReference type="PIRNR" id="PIRNR000446"/>
    </source>
</evidence>
<evidence type="ECO:0000313" key="10">
    <source>
        <dbReference type="Proteomes" id="UP000671910"/>
    </source>
</evidence>
<feature type="active site" evidence="5">
    <location>
        <position position="192"/>
    </location>
</feature>
<evidence type="ECO:0000313" key="7">
    <source>
        <dbReference type="EMBL" id="NHM14725.1"/>
    </source>
</evidence>
<dbReference type="Gene3D" id="3.40.366.10">
    <property type="entry name" value="Malonyl-Coenzyme A Acyl Carrier Protein, domain 2"/>
    <property type="match status" value="1"/>
</dbReference>
<gene>
    <name evidence="7" type="ORF">GMI68_08130</name>
    <name evidence="8" type="ORF">J7S26_05130</name>
</gene>
<dbReference type="InterPro" id="IPR001227">
    <property type="entry name" value="Ac_transferase_dom_sf"/>
</dbReference>
<evidence type="ECO:0000256" key="2">
    <source>
        <dbReference type="ARBA" id="ARBA00023315"/>
    </source>
</evidence>
<dbReference type="EC" id="2.3.1.39" evidence="4"/>
<dbReference type="GO" id="GO:0005829">
    <property type="term" value="C:cytosol"/>
    <property type="evidence" value="ECO:0007669"/>
    <property type="project" value="TreeGrafter"/>
</dbReference>
<evidence type="ECO:0000313" key="9">
    <source>
        <dbReference type="Proteomes" id="UP000636394"/>
    </source>
</evidence>
<evidence type="ECO:0000259" key="6">
    <source>
        <dbReference type="SMART" id="SM00827"/>
    </source>
</evidence>
<keyword evidence="1 4" id="KW-0808">Transferase</keyword>
<evidence type="ECO:0000256" key="5">
    <source>
        <dbReference type="PIRSR" id="PIRSR000446-1"/>
    </source>
</evidence>
<dbReference type="SUPFAM" id="SSF52151">
    <property type="entry name" value="FabD/lysophospholipase-like"/>
    <property type="match status" value="1"/>
</dbReference>
<dbReference type="InterPro" id="IPR014043">
    <property type="entry name" value="Acyl_transferase_dom"/>
</dbReference>
<accession>A0A9E6SVI1</accession>
<comment type="catalytic activity">
    <reaction evidence="3 4">
        <text>holo-[ACP] + malonyl-CoA = malonyl-[ACP] + CoA</text>
        <dbReference type="Rhea" id="RHEA:41792"/>
        <dbReference type="Rhea" id="RHEA-COMP:9623"/>
        <dbReference type="Rhea" id="RHEA-COMP:9685"/>
        <dbReference type="ChEBI" id="CHEBI:57287"/>
        <dbReference type="ChEBI" id="CHEBI:57384"/>
        <dbReference type="ChEBI" id="CHEBI:64479"/>
        <dbReference type="ChEBI" id="CHEBI:78449"/>
        <dbReference type="EC" id="2.3.1.39"/>
    </reaction>
</comment>
<dbReference type="InterPro" id="IPR050858">
    <property type="entry name" value="Mal-CoA-ACP_Trans/PKS_FabD"/>
</dbReference>
<dbReference type="AlphaFoldDB" id="A0A9E6SVI1"/>
<dbReference type="SMART" id="SM00827">
    <property type="entry name" value="PKS_AT"/>
    <property type="match status" value="1"/>
</dbReference>
<dbReference type="KEGG" id="ebz:J7S26_05130"/>
<reference evidence="7 9" key="1">
    <citation type="submission" date="2019-11" db="EMBL/GenBank/DDBJ databases">
        <title>Eggerthellaceae novel genus isolated from the rectal contents of marmort.</title>
        <authorList>
            <person name="Zhang G."/>
        </authorList>
    </citation>
    <scope>NUCLEOTIDE SEQUENCE [LARGE SCALE GENOMIC DNA]</scope>
    <source>
        <strain evidence="7">Zg-886</strain>
        <strain evidence="9">zg-886</strain>
    </source>
</reference>
<keyword evidence="2 4" id="KW-0012">Acyltransferase</keyword>
<dbReference type="Proteomes" id="UP000671910">
    <property type="component" value="Chromosome"/>
</dbReference>
<organism evidence="8 10">
    <name type="scientific">Xiamenia xianingshaonis</name>
    <dbReference type="NCBI Taxonomy" id="2682776"/>
    <lineage>
        <taxon>Bacteria</taxon>
        <taxon>Bacillati</taxon>
        <taxon>Actinomycetota</taxon>
        <taxon>Coriobacteriia</taxon>
        <taxon>Eggerthellales</taxon>
        <taxon>Eggerthellaceae</taxon>
        <taxon>Xiamenia</taxon>
    </lineage>
</organism>